<dbReference type="EMBL" id="BJWL01000010">
    <property type="protein sequence ID" value="GFY95062.1"/>
    <property type="molecule type" value="Genomic_DNA"/>
</dbReference>
<name>A0A7J0F8N5_9ERIC</name>
<reference evidence="2 3" key="1">
    <citation type="submission" date="2019-07" db="EMBL/GenBank/DDBJ databases">
        <title>De Novo Assembly of kiwifruit Actinidia rufa.</title>
        <authorList>
            <person name="Sugita-Konishi S."/>
            <person name="Sato K."/>
            <person name="Mori E."/>
            <person name="Abe Y."/>
            <person name="Kisaki G."/>
            <person name="Hamano K."/>
            <person name="Suezawa K."/>
            <person name="Otani M."/>
            <person name="Fukuda T."/>
            <person name="Manabe T."/>
            <person name="Gomi K."/>
            <person name="Tabuchi M."/>
            <person name="Akimitsu K."/>
            <person name="Kataoka I."/>
        </authorList>
    </citation>
    <scope>NUCLEOTIDE SEQUENCE [LARGE SCALE GENOMIC DNA]</scope>
    <source>
        <strain evidence="3">cv. Fuchu</strain>
    </source>
</reference>
<keyword evidence="1" id="KW-1133">Transmembrane helix</keyword>
<organism evidence="2 3">
    <name type="scientific">Actinidia rufa</name>
    <dbReference type="NCBI Taxonomy" id="165716"/>
    <lineage>
        <taxon>Eukaryota</taxon>
        <taxon>Viridiplantae</taxon>
        <taxon>Streptophyta</taxon>
        <taxon>Embryophyta</taxon>
        <taxon>Tracheophyta</taxon>
        <taxon>Spermatophyta</taxon>
        <taxon>Magnoliopsida</taxon>
        <taxon>eudicotyledons</taxon>
        <taxon>Gunneridae</taxon>
        <taxon>Pentapetalae</taxon>
        <taxon>asterids</taxon>
        <taxon>Ericales</taxon>
        <taxon>Actinidiaceae</taxon>
        <taxon>Actinidia</taxon>
    </lineage>
</organism>
<keyword evidence="1" id="KW-0812">Transmembrane</keyword>
<evidence type="ECO:0000313" key="3">
    <source>
        <dbReference type="Proteomes" id="UP000585474"/>
    </source>
</evidence>
<gene>
    <name evidence="2" type="ORF">Acr_10g0004470</name>
</gene>
<protein>
    <submittedName>
        <fullName evidence="2">Phox domain-containing protein</fullName>
    </submittedName>
</protein>
<keyword evidence="3" id="KW-1185">Reference proteome</keyword>
<dbReference type="Proteomes" id="UP000585474">
    <property type="component" value="Unassembled WGS sequence"/>
</dbReference>
<evidence type="ECO:0000256" key="1">
    <source>
        <dbReference type="SAM" id="Phobius"/>
    </source>
</evidence>
<accession>A0A7J0F8N5</accession>
<feature type="transmembrane region" description="Helical" evidence="1">
    <location>
        <begin position="18"/>
        <end position="33"/>
    </location>
</feature>
<dbReference type="AlphaFoldDB" id="A0A7J0F8N5"/>
<evidence type="ECO:0000313" key="2">
    <source>
        <dbReference type="EMBL" id="GFY95062.1"/>
    </source>
</evidence>
<proteinExistence type="predicted"/>
<comment type="caution">
    <text evidence="2">The sequence shown here is derived from an EMBL/GenBank/DDBJ whole genome shotgun (WGS) entry which is preliminary data.</text>
</comment>
<dbReference type="OrthoDB" id="1989285at2759"/>
<keyword evidence="1" id="KW-0472">Membrane</keyword>
<sequence length="39" mass="4639">MKPMATVQDLIEEAKLRTVYWVLCIFAVSYFLSRRSRIC</sequence>